<dbReference type="RefSeq" id="WP_368374811.1">
    <property type="nucleotide sequence ID" value="NZ_JBFRYB010000001.1"/>
</dbReference>
<dbReference type="Gene3D" id="3.30.300.30">
    <property type="match status" value="1"/>
</dbReference>
<feature type="domain" description="AMP-binding enzyme C-terminal" evidence="1">
    <location>
        <begin position="6"/>
        <end position="67"/>
    </location>
</feature>
<name>A0ABV3TT68_9GAMM</name>
<dbReference type="EMBL" id="JBFRYB010000001">
    <property type="protein sequence ID" value="MEX1664691.1"/>
    <property type="molecule type" value="Genomic_DNA"/>
</dbReference>
<evidence type="ECO:0000313" key="2">
    <source>
        <dbReference type="EMBL" id="MEX1664691.1"/>
    </source>
</evidence>
<evidence type="ECO:0000313" key="3">
    <source>
        <dbReference type="Proteomes" id="UP001557484"/>
    </source>
</evidence>
<protein>
    <recommendedName>
        <fullName evidence="1">AMP-binding enzyme C-terminal domain-containing protein</fullName>
    </recommendedName>
</protein>
<dbReference type="SUPFAM" id="SSF56801">
    <property type="entry name" value="Acetyl-CoA synthetase-like"/>
    <property type="match status" value="1"/>
</dbReference>
<gene>
    <name evidence="2" type="ORF">AB4875_04270</name>
</gene>
<proteinExistence type="predicted"/>
<sequence>MPIMLGVQQVAVIGIPDSLWGERVHAIVVLGSSANYTSSDLLDHCKKHIASYKCPKSVEFTDKSLPLSGPVSF</sequence>
<dbReference type="Pfam" id="PF13193">
    <property type="entry name" value="AMP-binding_C"/>
    <property type="match status" value="1"/>
</dbReference>
<organism evidence="2 3">
    <name type="scientific">Zhongshania arctica</name>
    <dbReference type="NCBI Taxonomy" id="3238302"/>
    <lineage>
        <taxon>Bacteria</taxon>
        <taxon>Pseudomonadati</taxon>
        <taxon>Pseudomonadota</taxon>
        <taxon>Gammaproteobacteria</taxon>
        <taxon>Cellvibrionales</taxon>
        <taxon>Spongiibacteraceae</taxon>
        <taxon>Zhongshania</taxon>
    </lineage>
</organism>
<dbReference type="Proteomes" id="UP001557484">
    <property type="component" value="Unassembled WGS sequence"/>
</dbReference>
<accession>A0ABV3TT68</accession>
<dbReference type="InterPro" id="IPR025110">
    <property type="entry name" value="AMP-bd_C"/>
</dbReference>
<dbReference type="InterPro" id="IPR045851">
    <property type="entry name" value="AMP-bd_C_sf"/>
</dbReference>
<evidence type="ECO:0000259" key="1">
    <source>
        <dbReference type="Pfam" id="PF13193"/>
    </source>
</evidence>
<reference evidence="2 3" key="1">
    <citation type="journal article" date="2011" name="Int. J. Syst. Evol. Microbiol.">
        <title>Zhongshania antarctica gen. nov., sp. nov. and Zhongshania guokunii sp. nov., gammaproteobacteria respectively isolated from coastal attached (fast) ice and surface seawater of the Antarctic.</title>
        <authorList>
            <person name="Li H.J."/>
            <person name="Zhang X.Y."/>
            <person name="Chen C.X."/>
            <person name="Zhang Y.J."/>
            <person name="Gao Z.M."/>
            <person name="Yu Y."/>
            <person name="Chen X.L."/>
            <person name="Chen B."/>
            <person name="Zhang Y.Z."/>
        </authorList>
    </citation>
    <scope>NUCLEOTIDE SEQUENCE [LARGE SCALE GENOMIC DNA]</scope>
    <source>
        <strain evidence="2 3">R06B22</strain>
    </source>
</reference>
<keyword evidence="3" id="KW-1185">Reference proteome</keyword>
<comment type="caution">
    <text evidence="2">The sequence shown here is derived from an EMBL/GenBank/DDBJ whole genome shotgun (WGS) entry which is preliminary data.</text>
</comment>